<accession>A0AAW2GKG2</accession>
<name>A0AAW2GKG2_9HYME</name>
<evidence type="ECO:0000256" key="1">
    <source>
        <dbReference type="SAM" id="MobiDB-lite"/>
    </source>
</evidence>
<evidence type="ECO:0000313" key="3">
    <source>
        <dbReference type="Proteomes" id="UP001430953"/>
    </source>
</evidence>
<gene>
    <name evidence="2" type="ORF">PUN28_003100</name>
</gene>
<feature type="compositionally biased region" description="Low complexity" evidence="1">
    <location>
        <begin position="85"/>
        <end position="103"/>
    </location>
</feature>
<protein>
    <submittedName>
        <fullName evidence="2">Uncharacterized protein</fullName>
    </submittedName>
</protein>
<reference evidence="2 3" key="1">
    <citation type="submission" date="2023-03" db="EMBL/GenBank/DDBJ databases">
        <title>High recombination rates correlate with genetic variation in Cardiocondyla obscurior ants.</title>
        <authorList>
            <person name="Errbii M."/>
        </authorList>
    </citation>
    <scope>NUCLEOTIDE SEQUENCE [LARGE SCALE GENOMIC DNA]</scope>
    <source>
        <strain evidence="2">Alpha-2009</strain>
        <tissue evidence="2">Whole body</tissue>
    </source>
</reference>
<comment type="caution">
    <text evidence="2">The sequence shown here is derived from an EMBL/GenBank/DDBJ whole genome shotgun (WGS) entry which is preliminary data.</text>
</comment>
<feature type="region of interest" description="Disordered" evidence="1">
    <location>
        <begin position="85"/>
        <end position="145"/>
    </location>
</feature>
<organism evidence="2 3">
    <name type="scientific">Cardiocondyla obscurior</name>
    <dbReference type="NCBI Taxonomy" id="286306"/>
    <lineage>
        <taxon>Eukaryota</taxon>
        <taxon>Metazoa</taxon>
        <taxon>Ecdysozoa</taxon>
        <taxon>Arthropoda</taxon>
        <taxon>Hexapoda</taxon>
        <taxon>Insecta</taxon>
        <taxon>Pterygota</taxon>
        <taxon>Neoptera</taxon>
        <taxon>Endopterygota</taxon>
        <taxon>Hymenoptera</taxon>
        <taxon>Apocrita</taxon>
        <taxon>Aculeata</taxon>
        <taxon>Formicoidea</taxon>
        <taxon>Formicidae</taxon>
        <taxon>Myrmicinae</taxon>
        <taxon>Cardiocondyla</taxon>
    </lineage>
</organism>
<dbReference type="AlphaFoldDB" id="A0AAW2GKG2"/>
<dbReference type="Proteomes" id="UP001430953">
    <property type="component" value="Unassembled WGS sequence"/>
</dbReference>
<proteinExistence type="predicted"/>
<sequence length="145" mass="16860">MKFIHPNSRRLSPVTPRRSINFYEKYRRSRACQLCRKPRTENCFCTWPQNINVIDDTILSASDAERPPGSRDSQLFIGFHSRPAAASYSESSPPTPSSSLGASRIASEKRRSRVKLQEHKARQEQYNFRLRSSPGAPFRRKRHRR</sequence>
<keyword evidence="3" id="KW-1185">Reference proteome</keyword>
<evidence type="ECO:0000313" key="2">
    <source>
        <dbReference type="EMBL" id="KAL0127579.1"/>
    </source>
</evidence>
<dbReference type="EMBL" id="JADYXP020000003">
    <property type="protein sequence ID" value="KAL0127579.1"/>
    <property type="molecule type" value="Genomic_DNA"/>
</dbReference>